<dbReference type="Proteomes" id="UP000054630">
    <property type="component" value="Unassembled WGS sequence"/>
</dbReference>
<dbReference type="AlphaFoldDB" id="A0A0V0SIT7"/>
<dbReference type="EMBL" id="JYDL01000006">
    <property type="protein sequence ID" value="KRX26676.1"/>
    <property type="molecule type" value="Genomic_DNA"/>
</dbReference>
<organism evidence="1 2">
    <name type="scientific">Trichinella nelsoni</name>
    <dbReference type="NCBI Taxonomy" id="6336"/>
    <lineage>
        <taxon>Eukaryota</taxon>
        <taxon>Metazoa</taxon>
        <taxon>Ecdysozoa</taxon>
        <taxon>Nematoda</taxon>
        <taxon>Enoplea</taxon>
        <taxon>Dorylaimia</taxon>
        <taxon>Trichinellida</taxon>
        <taxon>Trichinellidae</taxon>
        <taxon>Trichinella</taxon>
    </lineage>
</organism>
<accession>A0A0V0SIT7</accession>
<protein>
    <submittedName>
        <fullName evidence="1">Uncharacterized protein</fullName>
    </submittedName>
</protein>
<sequence length="79" mass="8911">MRGELASISRVKEKSTYDYPSRLLSASGPVKASLNNCKLLNVSALFKKTKGLSVLLELFAKIFYSSFTREILNMQKCQF</sequence>
<reference evidence="1 2" key="1">
    <citation type="submission" date="2015-01" db="EMBL/GenBank/DDBJ databases">
        <title>Evolution of Trichinella species and genotypes.</title>
        <authorList>
            <person name="Korhonen P.K."/>
            <person name="Edoardo P."/>
            <person name="Giuseppe L.R."/>
            <person name="Gasser R.B."/>
        </authorList>
    </citation>
    <scope>NUCLEOTIDE SEQUENCE [LARGE SCALE GENOMIC DNA]</scope>
    <source>
        <strain evidence="1">ISS37</strain>
    </source>
</reference>
<comment type="caution">
    <text evidence="1">The sequence shown here is derived from an EMBL/GenBank/DDBJ whole genome shotgun (WGS) entry which is preliminary data.</text>
</comment>
<keyword evidence="2" id="KW-1185">Reference proteome</keyword>
<proteinExistence type="predicted"/>
<evidence type="ECO:0000313" key="1">
    <source>
        <dbReference type="EMBL" id="KRX26676.1"/>
    </source>
</evidence>
<gene>
    <name evidence="1" type="ORF">T07_8710</name>
</gene>
<evidence type="ECO:0000313" key="2">
    <source>
        <dbReference type="Proteomes" id="UP000054630"/>
    </source>
</evidence>
<name>A0A0V0SIT7_9BILA</name>